<organism evidence="6 7">
    <name type="scientific">Actinomadura rudentiformis</name>
    <dbReference type="NCBI Taxonomy" id="359158"/>
    <lineage>
        <taxon>Bacteria</taxon>
        <taxon>Bacillati</taxon>
        <taxon>Actinomycetota</taxon>
        <taxon>Actinomycetes</taxon>
        <taxon>Streptosporangiales</taxon>
        <taxon>Thermomonosporaceae</taxon>
        <taxon>Actinomadura</taxon>
    </lineage>
</organism>
<dbReference type="Proteomes" id="UP000468735">
    <property type="component" value="Unassembled WGS sequence"/>
</dbReference>
<comment type="similarity">
    <text evidence="1">Belongs to the LysR transcriptional regulatory family.</text>
</comment>
<name>A0A6H9YYC6_9ACTN</name>
<dbReference type="PROSITE" id="PS50931">
    <property type="entry name" value="HTH_LYSR"/>
    <property type="match status" value="1"/>
</dbReference>
<dbReference type="InterPro" id="IPR005119">
    <property type="entry name" value="LysR_subst-bd"/>
</dbReference>
<dbReference type="SUPFAM" id="SSF53850">
    <property type="entry name" value="Periplasmic binding protein-like II"/>
    <property type="match status" value="1"/>
</dbReference>
<dbReference type="Gene3D" id="1.10.10.10">
    <property type="entry name" value="Winged helix-like DNA-binding domain superfamily/Winged helix DNA-binding domain"/>
    <property type="match status" value="1"/>
</dbReference>
<reference evidence="6 7" key="1">
    <citation type="submission" date="2019-09" db="EMBL/GenBank/DDBJ databases">
        <title>Actinomadura physcomitrii sp. nov., a novel actinomycete isolated from moss [Physcomitrium sphaericum (Ludw) Fuernr].</title>
        <authorList>
            <person name="Zhuang X."/>
            <person name="Liu C."/>
        </authorList>
    </citation>
    <scope>NUCLEOTIDE SEQUENCE [LARGE SCALE GENOMIC DNA]</scope>
    <source>
        <strain evidence="6 7">HMC1</strain>
    </source>
</reference>
<keyword evidence="3" id="KW-0238">DNA-binding</keyword>
<dbReference type="SUPFAM" id="SSF46785">
    <property type="entry name" value="Winged helix' DNA-binding domain"/>
    <property type="match status" value="1"/>
</dbReference>
<dbReference type="GO" id="GO:0003677">
    <property type="term" value="F:DNA binding"/>
    <property type="evidence" value="ECO:0007669"/>
    <property type="project" value="UniProtKB-KW"/>
</dbReference>
<keyword evidence="4" id="KW-0804">Transcription</keyword>
<evidence type="ECO:0000256" key="2">
    <source>
        <dbReference type="ARBA" id="ARBA00023015"/>
    </source>
</evidence>
<evidence type="ECO:0000256" key="1">
    <source>
        <dbReference type="ARBA" id="ARBA00009437"/>
    </source>
</evidence>
<evidence type="ECO:0000313" key="7">
    <source>
        <dbReference type="Proteomes" id="UP000468735"/>
    </source>
</evidence>
<comment type="caution">
    <text evidence="6">The sequence shown here is derived from an EMBL/GenBank/DDBJ whole genome shotgun (WGS) entry which is preliminary data.</text>
</comment>
<dbReference type="Gene3D" id="3.40.190.10">
    <property type="entry name" value="Periplasmic binding protein-like II"/>
    <property type="match status" value="2"/>
</dbReference>
<dbReference type="Pfam" id="PF03466">
    <property type="entry name" value="LysR_substrate"/>
    <property type="match status" value="1"/>
</dbReference>
<keyword evidence="7" id="KW-1185">Reference proteome</keyword>
<gene>
    <name evidence="6" type="ORF">F8566_04700</name>
</gene>
<dbReference type="Pfam" id="PF00126">
    <property type="entry name" value="HTH_1"/>
    <property type="match status" value="1"/>
</dbReference>
<evidence type="ECO:0000313" key="6">
    <source>
        <dbReference type="EMBL" id="KAB2351533.1"/>
    </source>
</evidence>
<evidence type="ECO:0000256" key="4">
    <source>
        <dbReference type="ARBA" id="ARBA00023163"/>
    </source>
</evidence>
<accession>A0A6H9YYC6</accession>
<dbReference type="InterPro" id="IPR000847">
    <property type="entry name" value="LysR_HTH_N"/>
</dbReference>
<proteinExistence type="inferred from homology"/>
<evidence type="ECO:0000259" key="5">
    <source>
        <dbReference type="PROSITE" id="PS50931"/>
    </source>
</evidence>
<dbReference type="InterPro" id="IPR036390">
    <property type="entry name" value="WH_DNA-bd_sf"/>
</dbReference>
<dbReference type="GO" id="GO:0003700">
    <property type="term" value="F:DNA-binding transcription factor activity"/>
    <property type="evidence" value="ECO:0007669"/>
    <property type="project" value="InterPro"/>
</dbReference>
<keyword evidence="2" id="KW-0805">Transcription regulation</keyword>
<dbReference type="RefSeq" id="WP_151558368.1">
    <property type="nucleotide sequence ID" value="NZ_WBMT01000002.1"/>
</dbReference>
<dbReference type="OrthoDB" id="3636008at2"/>
<evidence type="ECO:0000256" key="3">
    <source>
        <dbReference type="ARBA" id="ARBA00023125"/>
    </source>
</evidence>
<sequence>MLDLGRLRILRELKQLGTVGAVADTLGYSPSAVSQQLAQLQKEVSVPLVEKVGRRLRLTAAGEVLAEHAESLLAQAQRAEEATVAAAGRVAGRVKVVGFQTALLHVLAPALPALETDYPDLYVDILDEEFSRVLQALVLQDIDIVMTDEYSHLPRPNRPELTAEVLITEHMRLAMPEKHPLAATGEPVRLADLADATWATGHIGTNHSDLLERTCVDVAGFRPDIRHRSNDVLVIFAMIAHGAIALAPDLALAEREPGIVVREIAETDVLRRMVMWTRTGTESPRNGRPAVRAVMQALRHSADALAEARPSLIRGPA</sequence>
<protein>
    <submittedName>
        <fullName evidence="6">LysR family transcriptional regulator</fullName>
    </submittedName>
</protein>
<dbReference type="EMBL" id="WBMT01000002">
    <property type="protein sequence ID" value="KAB2351533.1"/>
    <property type="molecule type" value="Genomic_DNA"/>
</dbReference>
<dbReference type="InterPro" id="IPR036388">
    <property type="entry name" value="WH-like_DNA-bd_sf"/>
</dbReference>
<dbReference type="PANTHER" id="PTHR30346:SF29">
    <property type="entry name" value="LYSR SUBSTRATE-BINDING"/>
    <property type="match status" value="1"/>
</dbReference>
<dbReference type="GO" id="GO:0032993">
    <property type="term" value="C:protein-DNA complex"/>
    <property type="evidence" value="ECO:0007669"/>
    <property type="project" value="TreeGrafter"/>
</dbReference>
<dbReference type="AlphaFoldDB" id="A0A6H9YYC6"/>
<dbReference type="PANTHER" id="PTHR30346">
    <property type="entry name" value="TRANSCRIPTIONAL DUAL REGULATOR HCAR-RELATED"/>
    <property type="match status" value="1"/>
</dbReference>
<feature type="domain" description="HTH lysR-type" evidence="5">
    <location>
        <begin position="2"/>
        <end position="59"/>
    </location>
</feature>